<dbReference type="Proteomes" id="UP000054630">
    <property type="component" value="Unassembled WGS sequence"/>
</dbReference>
<name>A0A0V0RTY8_9BILA</name>
<dbReference type="OrthoDB" id="5934636at2759"/>
<protein>
    <submittedName>
        <fullName evidence="1">Protein ZBED8</fullName>
    </submittedName>
</protein>
<sequence>LRGLLILQAEYPNISSQSLRVLVPFATKYLCKMGFTALMTLIVQHHNWLNVECDQRCTLSPTTPRIHDIVTNKHSSLNLYLEHLIEELTDTETGKNWYLPHHAVICKDKITQYRDTYVNQHLHRLRLALKADISKMFFLSASMNKTEIYLLLPKYSRNTFTTSKSCSALSRSPCFVTCVNRNHERKYQSPEAVNEVLKNMYVDDLVFSIHEEEGF</sequence>
<comment type="caution">
    <text evidence="1">The sequence shown here is derived from an EMBL/GenBank/DDBJ whole genome shotgun (WGS) entry which is preliminary data.</text>
</comment>
<reference evidence="1 2" key="1">
    <citation type="submission" date="2015-01" db="EMBL/GenBank/DDBJ databases">
        <title>Evolution of Trichinella species and genotypes.</title>
        <authorList>
            <person name="Korhonen P.K."/>
            <person name="Edoardo P."/>
            <person name="Giuseppe L.R."/>
            <person name="Gasser R.B."/>
        </authorList>
    </citation>
    <scope>NUCLEOTIDE SEQUENCE [LARGE SCALE GENOMIC DNA]</scope>
    <source>
        <strain evidence="1">ISS37</strain>
    </source>
</reference>
<dbReference type="EMBL" id="JYDL01000079">
    <property type="protein sequence ID" value="KRX17950.1"/>
    <property type="molecule type" value="Genomic_DNA"/>
</dbReference>
<proteinExistence type="predicted"/>
<dbReference type="STRING" id="6336.A0A0V0RTY8"/>
<evidence type="ECO:0000313" key="1">
    <source>
        <dbReference type="EMBL" id="KRX17950.1"/>
    </source>
</evidence>
<accession>A0A0V0RTY8</accession>
<gene>
    <name evidence="1" type="primary">ZBED8</name>
    <name evidence="1" type="ORF">T07_259</name>
</gene>
<evidence type="ECO:0000313" key="2">
    <source>
        <dbReference type="Proteomes" id="UP000054630"/>
    </source>
</evidence>
<dbReference type="AlphaFoldDB" id="A0A0V0RTY8"/>
<feature type="non-terminal residue" evidence="1">
    <location>
        <position position="1"/>
    </location>
</feature>
<organism evidence="1 2">
    <name type="scientific">Trichinella nelsoni</name>
    <dbReference type="NCBI Taxonomy" id="6336"/>
    <lineage>
        <taxon>Eukaryota</taxon>
        <taxon>Metazoa</taxon>
        <taxon>Ecdysozoa</taxon>
        <taxon>Nematoda</taxon>
        <taxon>Enoplea</taxon>
        <taxon>Dorylaimia</taxon>
        <taxon>Trichinellida</taxon>
        <taxon>Trichinellidae</taxon>
        <taxon>Trichinella</taxon>
    </lineage>
</organism>
<keyword evidence="2" id="KW-1185">Reference proteome</keyword>